<dbReference type="STRING" id="1071382.H2B058"/>
<dbReference type="RefSeq" id="XP_003959143.1">
    <property type="nucleotide sequence ID" value="XM_003959094.1"/>
</dbReference>
<dbReference type="Proteomes" id="UP000005220">
    <property type="component" value="Chromosome 9"/>
</dbReference>
<dbReference type="OrthoDB" id="4069321at2759"/>
<evidence type="ECO:0000313" key="3">
    <source>
        <dbReference type="Proteomes" id="UP000005220"/>
    </source>
</evidence>
<protein>
    <submittedName>
        <fullName evidence="2">Uncharacterized protein</fullName>
    </submittedName>
</protein>
<dbReference type="KEGG" id="kaf:KAFR_0I02290"/>
<feature type="transmembrane region" description="Helical" evidence="1">
    <location>
        <begin position="94"/>
        <end position="122"/>
    </location>
</feature>
<keyword evidence="1" id="KW-0812">Transmembrane</keyword>
<sequence length="267" mass="30514">MFEDCLGLDERESVSEMSTWGVFTMLLHWCKTYTVDMAAYLVVNVLFVPLNIATDLFFRLCLLPFNLILKVFLLDSHADLTRIFKNQLSLWNNYIIILTTIQYLLVVLIFTLVMGIMTGSFLSLCHALFRIPNIYIHINLNLFKWLNIKQSSKTSPSADDIDDQVSDKSPSATPLAYRFPHRHTNTGSATKNEIMQIASKLPSDFFNREDINQDFTGYQTPLHSRSNSISMSDSSMTMLFNDDSMNANTLRTSETTVINRKPILKKG</sequence>
<dbReference type="EMBL" id="HE650829">
    <property type="protein sequence ID" value="CCF60008.1"/>
    <property type="molecule type" value="Genomic_DNA"/>
</dbReference>
<organism evidence="2 3">
    <name type="scientific">Kazachstania africana (strain ATCC 22294 / BCRC 22015 / CBS 2517 / CECT 1963 / NBRC 1671 / NRRL Y-8276)</name>
    <name type="common">Yeast</name>
    <name type="synonym">Kluyveromyces africanus</name>
    <dbReference type="NCBI Taxonomy" id="1071382"/>
    <lineage>
        <taxon>Eukaryota</taxon>
        <taxon>Fungi</taxon>
        <taxon>Dikarya</taxon>
        <taxon>Ascomycota</taxon>
        <taxon>Saccharomycotina</taxon>
        <taxon>Saccharomycetes</taxon>
        <taxon>Saccharomycetales</taxon>
        <taxon>Saccharomycetaceae</taxon>
        <taxon>Kazachstania</taxon>
    </lineage>
</organism>
<gene>
    <name evidence="2" type="primary">KAFR0I02290</name>
    <name evidence="2" type="ORF">KAFR_0I02290</name>
</gene>
<name>H2B058_KAZAF</name>
<dbReference type="InParanoid" id="H2B058"/>
<dbReference type="FunCoup" id="H2B058">
    <property type="interactions" value="21"/>
</dbReference>
<keyword evidence="1" id="KW-1133">Transmembrane helix</keyword>
<dbReference type="AlphaFoldDB" id="H2B058"/>
<proteinExistence type="predicted"/>
<accession>H2B058</accession>
<dbReference type="HOGENOM" id="CLU_1042298_0_0_1"/>
<feature type="transmembrane region" description="Helical" evidence="1">
    <location>
        <begin position="56"/>
        <end position="73"/>
    </location>
</feature>
<reference evidence="2 3" key="1">
    <citation type="journal article" date="2011" name="Proc. Natl. Acad. Sci. U.S.A.">
        <title>Evolutionary erosion of yeast sex chromosomes by mating-type switching accidents.</title>
        <authorList>
            <person name="Gordon J.L."/>
            <person name="Armisen D."/>
            <person name="Proux-Wera E."/>
            <person name="Oheigeartaigh S.S."/>
            <person name="Byrne K.P."/>
            <person name="Wolfe K.H."/>
        </authorList>
    </citation>
    <scope>NUCLEOTIDE SEQUENCE [LARGE SCALE GENOMIC DNA]</scope>
    <source>
        <strain evidence="3">ATCC 22294 / BCRC 22015 / CBS 2517 / CECT 1963 / NBRC 1671 / NRRL Y-8276</strain>
    </source>
</reference>
<evidence type="ECO:0000256" key="1">
    <source>
        <dbReference type="SAM" id="Phobius"/>
    </source>
</evidence>
<keyword evidence="1" id="KW-0472">Membrane</keyword>
<dbReference type="GeneID" id="13883644"/>
<evidence type="ECO:0000313" key="2">
    <source>
        <dbReference type="EMBL" id="CCF60008.1"/>
    </source>
</evidence>
<keyword evidence="3" id="KW-1185">Reference proteome</keyword>